<evidence type="ECO:0000313" key="1">
    <source>
        <dbReference type="EnsemblPlants" id="ORUFI03G17980.1"/>
    </source>
</evidence>
<evidence type="ECO:0000313" key="2">
    <source>
        <dbReference type="Proteomes" id="UP000008022"/>
    </source>
</evidence>
<dbReference type="HOGENOM" id="CLU_2692103_0_0_1"/>
<name>A0A0E0NV18_ORYRU</name>
<dbReference type="AlphaFoldDB" id="A0A0E0NV18"/>
<protein>
    <submittedName>
        <fullName evidence="1">Uncharacterized protein</fullName>
    </submittedName>
</protein>
<dbReference type="Gramene" id="ORUFI03G17980.1">
    <property type="protein sequence ID" value="ORUFI03G17980.1"/>
    <property type="gene ID" value="ORUFI03G17980"/>
</dbReference>
<reference evidence="1" key="2">
    <citation type="submission" date="2015-06" db="UniProtKB">
        <authorList>
            <consortium name="EnsemblPlants"/>
        </authorList>
    </citation>
    <scope>IDENTIFICATION</scope>
</reference>
<dbReference type="Proteomes" id="UP000008022">
    <property type="component" value="Unassembled WGS sequence"/>
</dbReference>
<sequence>MCGSGCEAVLAFLARRLLLTYPIGRLRHGRRLAKQDRIILQYGLTWLIWKERNAHVCERKTTSARALCTAIADE</sequence>
<reference evidence="2" key="1">
    <citation type="submission" date="2013-06" db="EMBL/GenBank/DDBJ databases">
        <authorList>
            <person name="Zhao Q."/>
        </authorList>
    </citation>
    <scope>NUCLEOTIDE SEQUENCE</scope>
    <source>
        <strain evidence="2">cv. W1943</strain>
    </source>
</reference>
<organism evidence="1 2">
    <name type="scientific">Oryza rufipogon</name>
    <name type="common">Brownbeard rice</name>
    <name type="synonym">Asian wild rice</name>
    <dbReference type="NCBI Taxonomy" id="4529"/>
    <lineage>
        <taxon>Eukaryota</taxon>
        <taxon>Viridiplantae</taxon>
        <taxon>Streptophyta</taxon>
        <taxon>Embryophyta</taxon>
        <taxon>Tracheophyta</taxon>
        <taxon>Spermatophyta</taxon>
        <taxon>Magnoliopsida</taxon>
        <taxon>Liliopsida</taxon>
        <taxon>Poales</taxon>
        <taxon>Poaceae</taxon>
        <taxon>BOP clade</taxon>
        <taxon>Oryzoideae</taxon>
        <taxon>Oryzeae</taxon>
        <taxon>Oryzinae</taxon>
        <taxon>Oryza</taxon>
    </lineage>
</organism>
<proteinExistence type="predicted"/>
<keyword evidence="2" id="KW-1185">Reference proteome</keyword>
<dbReference type="EnsemblPlants" id="ORUFI03G17980.1">
    <property type="protein sequence ID" value="ORUFI03G17980.1"/>
    <property type="gene ID" value="ORUFI03G17980"/>
</dbReference>
<accession>A0A0E0NV18</accession>